<dbReference type="AlphaFoldDB" id="A0A8B8GC63"/>
<dbReference type="Pfam" id="PF13843">
    <property type="entry name" value="DDE_Tnp_1_7"/>
    <property type="match status" value="1"/>
</dbReference>
<gene>
    <name evidence="3" type="primary">LOC112690398</name>
</gene>
<evidence type="ECO:0000313" key="2">
    <source>
        <dbReference type="Proteomes" id="UP000694846"/>
    </source>
</evidence>
<reference evidence="3" key="1">
    <citation type="submission" date="2025-08" db="UniProtKB">
        <authorList>
            <consortium name="RefSeq"/>
        </authorList>
    </citation>
    <scope>IDENTIFICATION</scope>
    <source>
        <tissue evidence="3">Whole body</tissue>
    </source>
</reference>
<dbReference type="GeneID" id="112690398"/>
<dbReference type="RefSeq" id="XP_025420196.1">
    <property type="nucleotide sequence ID" value="XM_025564411.1"/>
</dbReference>
<proteinExistence type="predicted"/>
<evidence type="ECO:0000259" key="1">
    <source>
        <dbReference type="Pfam" id="PF13843"/>
    </source>
</evidence>
<keyword evidence="2" id="KW-1185">Reference proteome</keyword>
<accession>A0A8B8GC63</accession>
<dbReference type="PANTHER" id="PTHR46599">
    <property type="entry name" value="PIGGYBAC TRANSPOSABLE ELEMENT-DERIVED PROTEIN 4"/>
    <property type="match status" value="1"/>
</dbReference>
<feature type="domain" description="PiggyBac transposable element-derived protein" evidence="1">
    <location>
        <begin position="8"/>
        <end position="361"/>
    </location>
</feature>
<dbReference type="InterPro" id="IPR029526">
    <property type="entry name" value="PGBD"/>
</dbReference>
<dbReference type="Proteomes" id="UP000694846">
    <property type="component" value="Unplaced"/>
</dbReference>
<dbReference type="OrthoDB" id="6599907at2759"/>
<dbReference type="PANTHER" id="PTHR46599:SF3">
    <property type="entry name" value="PIGGYBAC TRANSPOSABLE ELEMENT-DERIVED PROTEIN 4"/>
    <property type="match status" value="1"/>
</dbReference>
<protein>
    <submittedName>
        <fullName evidence="3">PiggyBac transposable element-derived protein 3-like</fullName>
    </submittedName>
</protein>
<evidence type="ECO:0000313" key="3">
    <source>
        <dbReference type="RefSeq" id="XP_025420196.1"/>
    </source>
</evidence>
<organism evidence="2 3">
    <name type="scientific">Sipha flava</name>
    <name type="common">yellow sugarcane aphid</name>
    <dbReference type="NCBI Taxonomy" id="143950"/>
    <lineage>
        <taxon>Eukaryota</taxon>
        <taxon>Metazoa</taxon>
        <taxon>Ecdysozoa</taxon>
        <taxon>Arthropoda</taxon>
        <taxon>Hexapoda</taxon>
        <taxon>Insecta</taxon>
        <taxon>Pterygota</taxon>
        <taxon>Neoptera</taxon>
        <taxon>Paraneoptera</taxon>
        <taxon>Hemiptera</taxon>
        <taxon>Sternorrhyncha</taxon>
        <taxon>Aphidomorpha</taxon>
        <taxon>Aphidoidea</taxon>
        <taxon>Aphididae</taxon>
        <taxon>Sipha</taxon>
    </lineage>
</organism>
<name>A0A8B8GC63_9HEMI</name>
<sequence length="417" mass="48580">MFKNSKSATDIFVKLLNPITDHIVDQSNLYATQNNKTLKLSANELMGFIGINFCMGYHKLSSYRHYWSTAKDLHLQVISEVMNRDRFSEILSNIHVNDNTAIPVNNKDKLYKLRPMIDSLNKTFSEAYNGTRELSVDESMIKFKGRSSLKQYNPMKPIKRGYKLWCIADQKGYILNFSIYQGKNEALEREFEDFNLGERIVLKLTKPYWKQSRVIFFDNYFTSIILLERLKTEQKLACGTIRSNRKEMPLNLMKESAIARGDYDYRFSTFGIGVFKWRDNKTVHFASNYHGNEITSVLRTMKDGSKLTIKCPSVVKDYNNFMGGVDLADRYRLLYNVDRKSNKLWLRIFWGLLDITFVNAYVIYCEMFGDTNVLDVRRSIAHGLMASRVVYGANRWRCELCSTRGIESRPKSKCSHC</sequence>